<dbReference type="AlphaFoldDB" id="A0A2T8KHQ3"/>
<name>A0A2T8KHQ3_9POAL</name>
<proteinExistence type="predicted"/>
<reference evidence="1" key="1">
    <citation type="submission" date="2018-04" db="EMBL/GenBank/DDBJ databases">
        <title>WGS assembly of Panicum hallii.</title>
        <authorList>
            <person name="Lovell J."/>
            <person name="Jenkins J."/>
            <person name="Lowry D."/>
            <person name="Mamidi S."/>
            <person name="Sreedasyam A."/>
            <person name="Weng X."/>
            <person name="Barry K."/>
            <person name="Bonette J."/>
            <person name="Campitelli B."/>
            <person name="Daum C."/>
            <person name="Gordon S."/>
            <person name="Gould B."/>
            <person name="Lipzen A."/>
            <person name="Macqueen A."/>
            <person name="Palacio-Mejia J."/>
            <person name="Plott C."/>
            <person name="Shakirov E."/>
            <person name="Shu S."/>
            <person name="Yoshinaga Y."/>
            <person name="Zane M."/>
            <person name="Rokhsar D."/>
            <person name="Grimwood J."/>
            <person name="Schmutz J."/>
            <person name="Juenger T."/>
        </authorList>
    </citation>
    <scope>NUCLEOTIDE SEQUENCE [LARGE SCALE GENOMIC DNA]</scope>
    <source>
        <strain evidence="1">FIL2</strain>
    </source>
</reference>
<dbReference type="Proteomes" id="UP000243499">
    <property type="component" value="Chromosome 3"/>
</dbReference>
<accession>A0A2T8KHQ3</accession>
<organism evidence="1">
    <name type="scientific">Panicum hallii</name>
    <dbReference type="NCBI Taxonomy" id="206008"/>
    <lineage>
        <taxon>Eukaryota</taxon>
        <taxon>Viridiplantae</taxon>
        <taxon>Streptophyta</taxon>
        <taxon>Embryophyta</taxon>
        <taxon>Tracheophyta</taxon>
        <taxon>Spermatophyta</taxon>
        <taxon>Magnoliopsida</taxon>
        <taxon>Liliopsida</taxon>
        <taxon>Poales</taxon>
        <taxon>Poaceae</taxon>
        <taxon>PACMAD clade</taxon>
        <taxon>Panicoideae</taxon>
        <taxon>Panicodae</taxon>
        <taxon>Paniceae</taxon>
        <taxon>Panicinae</taxon>
        <taxon>Panicum</taxon>
        <taxon>Panicum sect. Panicum</taxon>
    </lineage>
</organism>
<feature type="non-terminal residue" evidence="1">
    <location>
        <position position="1"/>
    </location>
</feature>
<dbReference type="EMBL" id="CM008048">
    <property type="protein sequence ID" value="PVH61679.1"/>
    <property type="molecule type" value="Genomic_DNA"/>
</dbReference>
<gene>
    <name evidence="1" type="ORF">PAHAL_3G093900</name>
</gene>
<evidence type="ECO:0000313" key="1">
    <source>
        <dbReference type="EMBL" id="PVH61679.1"/>
    </source>
</evidence>
<protein>
    <submittedName>
        <fullName evidence="1">Uncharacterized protein</fullName>
    </submittedName>
</protein>
<dbReference type="Gramene" id="PVH61679">
    <property type="protein sequence ID" value="PVH61679"/>
    <property type="gene ID" value="PAHAL_3G093900"/>
</dbReference>
<sequence>PTKAQRFGDSSEKGIRLPRGERIRAARAITTPAPPPAQICGAPSPTSPAAVARIQDAFARAGLLLVPAPPPSRQRALLPLRLLQSSQALVLACPTRLLLLTLASAPRSEYLSIHPSVPLFLPPRVLVLPAALGACHFLSRTGLSAGFGAALCWIG</sequence>